<keyword evidence="1" id="KW-0732">Signal</keyword>
<comment type="caution">
    <text evidence="2">The sequence shown here is derived from an EMBL/GenBank/DDBJ whole genome shotgun (WGS) entry which is preliminary data.</text>
</comment>
<evidence type="ECO:0008006" key="4">
    <source>
        <dbReference type="Google" id="ProtNLM"/>
    </source>
</evidence>
<sequence>MPGDRFFLLLMLLCRLTHYFDMVTTYTSTMTVRLESENTHPSFLLLVGSWRWKRSISSSARNLYAIVSLVKNNIKVV</sequence>
<gene>
    <name evidence="2" type="ORF">K7X08_015000</name>
</gene>
<feature type="chain" id="PRO_5040219639" description="Secreted protein" evidence="1">
    <location>
        <begin position="20"/>
        <end position="77"/>
    </location>
</feature>
<name>A0A9Q1QT77_9SOLA</name>
<dbReference type="Proteomes" id="UP001152561">
    <property type="component" value="Unassembled WGS sequence"/>
</dbReference>
<reference evidence="3" key="1">
    <citation type="journal article" date="2023" name="Proc. Natl. Acad. Sci. U.S.A.">
        <title>Genomic and structural basis for evolution of tropane alkaloid biosynthesis.</title>
        <authorList>
            <person name="Wanga Y.-J."/>
            <person name="Taina T."/>
            <person name="Yua J.-Y."/>
            <person name="Lia J."/>
            <person name="Xua B."/>
            <person name="Chenc J."/>
            <person name="D'Auriad J.C."/>
            <person name="Huanga J.-P."/>
            <person name="Huanga S.-X."/>
        </authorList>
    </citation>
    <scope>NUCLEOTIDE SEQUENCE [LARGE SCALE GENOMIC DNA]</scope>
    <source>
        <strain evidence="3">cv. KIB-2019</strain>
    </source>
</reference>
<evidence type="ECO:0000256" key="1">
    <source>
        <dbReference type="SAM" id="SignalP"/>
    </source>
</evidence>
<organism evidence="2 3">
    <name type="scientific">Anisodus acutangulus</name>
    <dbReference type="NCBI Taxonomy" id="402998"/>
    <lineage>
        <taxon>Eukaryota</taxon>
        <taxon>Viridiplantae</taxon>
        <taxon>Streptophyta</taxon>
        <taxon>Embryophyta</taxon>
        <taxon>Tracheophyta</taxon>
        <taxon>Spermatophyta</taxon>
        <taxon>Magnoliopsida</taxon>
        <taxon>eudicotyledons</taxon>
        <taxon>Gunneridae</taxon>
        <taxon>Pentapetalae</taxon>
        <taxon>asterids</taxon>
        <taxon>lamiids</taxon>
        <taxon>Solanales</taxon>
        <taxon>Solanaceae</taxon>
        <taxon>Solanoideae</taxon>
        <taxon>Hyoscyameae</taxon>
        <taxon>Anisodus</taxon>
    </lineage>
</organism>
<feature type="signal peptide" evidence="1">
    <location>
        <begin position="1"/>
        <end position="19"/>
    </location>
</feature>
<evidence type="ECO:0000313" key="2">
    <source>
        <dbReference type="EMBL" id="KAJ8527549.1"/>
    </source>
</evidence>
<dbReference type="AlphaFoldDB" id="A0A9Q1QT77"/>
<proteinExistence type="predicted"/>
<protein>
    <recommendedName>
        <fullName evidence="4">Secreted protein</fullName>
    </recommendedName>
</protein>
<keyword evidence="3" id="KW-1185">Reference proteome</keyword>
<accession>A0A9Q1QT77</accession>
<evidence type="ECO:0000313" key="3">
    <source>
        <dbReference type="Proteomes" id="UP001152561"/>
    </source>
</evidence>
<dbReference type="EMBL" id="JAJAGQ010000023">
    <property type="protein sequence ID" value="KAJ8527549.1"/>
    <property type="molecule type" value="Genomic_DNA"/>
</dbReference>